<sequence>MDPASILGVTAATASLLKHLIEGSLGLQTALWEIKTIDETTGGLAGELGAFHSILIVFDSELRDQQFLSHVHRWWDPSRLEELLSNAIKTYSNLSNIVKDLGRQRSVLQTLRQYYTSRQYDKEIGHLRLRIGIYITALQIPVELGRIHSIRQSITTARTKPEAQSTRTQRDVDVLASQILGSRIV</sequence>
<dbReference type="Proteomes" id="UP000504638">
    <property type="component" value="Unplaced"/>
</dbReference>
<dbReference type="RefSeq" id="XP_033538828.1">
    <property type="nucleotide sequence ID" value="XM_033673591.1"/>
</dbReference>
<proteinExistence type="predicted"/>
<evidence type="ECO:0000313" key="1">
    <source>
        <dbReference type="EMBL" id="KAF1817197.1"/>
    </source>
</evidence>
<evidence type="ECO:0000313" key="3">
    <source>
        <dbReference type="RefSeq" id="XP_033538828.1"/>
    </source>
</evidence>
<reference evidence="3" key="3">
    <citation type="submission" date="2025-04" db="UniProtKB">
        <authorList>
            <consortium name="RefSeq"/>
        </authorList>
    </citation>
    <scope>IDENTIFICATION</scope>
    <source>
        <strain evidence="3">CBS 781.70</strain>
    </source>
</reference>
<protein>
    <recommendedName>
        <fullName evidence="4">Fungal N-terminal domain-containing protein</fullName>
    </recommendedName>
</protein>
<name>A0A6G1GGG7_9PEZI</name>
<dbReference type="EMBL" id="ML975149">
    <property type="protein sequence ID" value="KAF1817197.1"/>
    <property type="molecule type" value="Genomic_DNA"/>
</dbReference>
<dbReference type="OrthoDB" id="5089448at2759"/>
<evidence type="ECO:0008006" key="4">
    <source>
        <dbReference type="Google" id="ProtNLM"/>
    </source>
</evidence>
<dbReference type="GeneID" id="54414161"/>
<gene>
    <name evidence="1 3" type="ORF">P152DRAFT_10682</name>
</gene>
<accession>A0A6G1GGG7</accession>
<organism evidence="1">
    <name type="scientific">Eremomyces bilateralis CBS 781.70</name>
    <dbReference type="NCBI Taxonomy" id="1392243"/>
    <lineage>
        <taxon>Eukaryota</taxon>
        <taxon>Fungi</taxon>
        <taxon>Dikarya</taxon>
        <taxon>Ascomycota</taxon>
        <taxon>Pezizomycotina</taxon>
        <taxon>Dothideomycetes</taxon>
        <taxon>Dothideomycetes incertae sedis</taxon>
        <taxon>Eremomycetales</taxon>
        <taxon>Eremomycetaceae</taxon>
        <taxon>Eremomyces</taxon>
    </lineage>
</organism>
<keyword evidence="2" id="KW-1185">Reference proteome</keyword>
<evidence type="ECO:0000313" key="2">
    <source>
        <dbReference type="Proteomes" id="UP000504638"/>
    </source>
</evidence>
<reference evidence="3" key="2">
    <citation type="submission" date="2020-04" db="EMBL/GenBank/DDBJ databases">
        <authorList>
            <consortium name="NCBI Genome Project"/>
        </authorList>
    </citation>
    <scope>NUCLEOTIDE SEQUENCE</scope>
    <source>
        <strain evidence="3">CBS 781.70</strain>
    </source>
</reference>
<dbReference type="AlphaFoldDB" id="A0A6G1GGG7"/>
<reference evidence="1 3" key="1">
    <citation type="submission" date="2020-01" db="EMBL/GenBank/DDBJ databases">
        <authorList>
            <consortium name="DOE Joint Genome Institute"/>
            <person name="Haridas S."/>
            <person name="Albert R."/>
            <person name="Binder M."/>
            <person name="Bloem J."/>
            <person name="Labutti K."/>
            <person name="Salamov A."/>
            <person name="Andreopoulos B."/>
            <person name="Baker S.E."/>
            <person name="Barry K."/>
            <person name="Bills G."/>
            <person name="Bluhm B.H."/>
            <person name="Cannon C."/>
            <person name="Castanera R."/>
            <person name="Culley D.E."/>
            <person name="Daum C."/>
            <person name="Ezra D."/>
            <person name="Gonzalez J.B."/>
            <person name="Henrissat B."/>
            <person name="Kuo A."/>
            <person name="Liang C."/>
            <person name="Lipzen A."/>
            <person name="Lutzoni F."/>
            <person name="Magnuson J."/>
            <person name="Mondo S."/>
            <person name="Nolan M."/>
            <person name="Ohm R."/>
            <person name="Pangilinan J."/>
            <person name="Park H.-J."/>
            <person name="Ramirez L."/>
            <person name="Alfaro M."/>
            <person name="Sun H."/>
            <person name="Tritt A."/>
            <person name="Yoshinaga Y."/>
            <person name="Zwiers L.-H."/>
            <person name="Turgeon B.G."/>
            <person name="Goodwin S.B."/>
            <person name="Spatafora J.W."/>
            <person name="Crous P.W."/>
            <person name="Grigoriev I.V."/>
        </authorList>
    </citation>
    <scope>NUCLEOTIDE SEQUENCE</scope>
    <source>
        <strain evidence="1 3">CBS 781.70</strain>
    </source>
</reference>